<dbReference type="AlphaFoldDB" id="A0A2P6P4G7"/>
<comment type="caution">
    <text evidence="1">The sequence shown here is derived from an EMBL/GenBank/DDBJ whole genome shotgun (WGS) entry which is preliminary data.</text>
</comment>
<dbReference type="Gramene" id="PRQ16824">
    <property type="protein sequence ID" value="PRQ16824"/>
    <property type="gene ID" value="RchiOBHm_Chr7g0188411"/>
</dbReference>
<keyword evidence="2" id="KW-1185">Reference proteome</keyword>
<name>A0A2P6P4G7_ROSCH</name>
<protein>
    <submittedName>
        <fullName evidence="1">Uncharacterized protein</fullName>
    </submittedName>
</protein>
<evidence type="ECO:0000313" key="1">
    <source>
        <dbReference type="EMBL" id="PRQ16824.1"/>
    </source>
</evidence>
<sequence>MSSRPIGKSNNSFKCLFENLNKLQFVLIEFAFCFSFAFHSTEVCNEQNF</sequence>
<dbReference type="EMBL" id="PDCK01000045">
    <property type="protein sequence ID" value="PRQ16824.1"/>
    <property type="molecule type" value="Genomic_DNA"/>
</dbReference>
<dbReference type="Proteomes" id="UP000238479">
    <property type="component" value="Chromosome 7"/>
</dbReference>
<organism evidence="1 2">
    <name type="scientific">Rosa chinensis</name>
    <name type="common">China rose</name>
    <dbReference type="NCBI Taxonomy" id="74649"/>
    <lineage>
        <taxon>Eukaryota</taxon>
        <taxon>Viridiplantae</taxon>
        <taxon>Streptophyta</taxon>
        <taxon>Embryophyta</taxon>
        <taxon>Tracheophyta</taxon>
        <taxon>Spermatophyta</taxon>
        <taxon>Magnoliopsida</taxon>
        <taxon>eudicotyledons</taxon>
        <taxon>Gunneridae</taxon>
        <taxon>Pentapetalae</taxon>
        <taxon>rosids</taxon>
        <taxon>fabids</taxon>
        <taxon>Rosales</taxon>
        <taxon>Rosaceae</taxon>
        <taxon>Rosoideae</taxon>
        <taxon>Rosoideae incertae sedis</taxon>
        <taxon>Rosa</taxon>
    </lineage>
</organism>
<accession>A0A2P6P4G7</accession>
<evidence type="ECO:0000313" key="2">
    <source>
        <dbReference type="Proteomes" id="UP000238479"/>
    </source>
</evidence>
<reference evidence="1 2" key="1">
    <citation type="journal article" date="2018" name="Nat. Genet.">
        <title>The Rosa genome provides new insights in the design of modern roses.</title>
        <authorList>
            <person name="Bendahmane M."/>
        </authorList>
    </citation>
    <scope>NUCLEOTIDE SEQUENCE [LARGE SCALE GENOMIC DNA]</scope>
    <source>
        <strain evidence="2">cv. Old Blush</strain>
    </source>
</reference>
<gene>
    <name evidence="1" type="ORF">RchiOBHm_Chr7g0188411</name>
</gene>
<proteinExistence type="predicted"/>